<organism evidence="1 2">
    <name type="scientific">Candidatus Blackburnbacteria bacterium RIFCSPLOWO2_01_FULL_40_20</name>
    <dbReference type="NCBI Taxonomy" id="1797519"/>
    <lineage>
        <taxon>Bacteria</taxon>
        <taxon>Candidatus Blackburniibacteriota</taxon>
    </lineage>
</organism>
<sequence length="360" mass="38956">MKKHLVFIASFVVLVVAGIALFADRAAAGGPGTVVFNSNKFAWHVQWSQPLGKEPSPTSWSLRSFFSETVQMSGSGSTFTVQTGPDGGFLTTLLTDVVFSPLYFSFMVQGADTPVAETQWYTRGCPTGPEYFALISEWPQTNDSTIQLIVHNTTGKRMLLAAQSNASVRNALSIETKALSVTTVLGIGDMGFWPLPVDGWATVEQRVSVDSREGIVSLQSEPTYDLDTTCSTFSWYFPAMINLELTPAPSTPTPTPTPAAPVTVTLNSGWNNIAVLTNGPRFAQDVLTELSELGLGPIQISRWEGGGWESHLHNFPANSFPLEPGRGYFVRVERAGVWVPGRAIVMSTSTPLSADTQTKK</sequence>
<gene>
    <name evidence="1" type="ORF">A3A77_03045</name>
</gene>
<evidence type="ECO:0008006" key="3">
    <source>
        <dbReference type="Google" id="ProtNLM"/>
    </source>
</evidence>
<protein>
    <recommendedName>
        <fullName evidence="3">Fibronectin type-III domain-containing protein</fullName>
    </recommendedName>
</protein>
<proteinExistence type="predicted"/>
<dbReference type="Proteomes" id="UP000178659">
    <property type="component" value="Unassembled WGS sequence"/>
</dbReference>
<comment type="caution">
    <text evidence="1">The sequence shown here is derived from an EMBL/GenBank/DDBJ whole genome shotgun (WGS) entry which is preliminary data.</text>
</comment>
<reference evidence="1 2" key="1">
    <citation type="journal article" date="2016" name="Nat. Commun.">
        <title>Thousands of microbial genomes shed light on interconnected biogeochemical processes in an aquifer system.</title>
        <authorList>
            <person name="Anantharaman K."/>
            <person name="Brown C.T."/>
            <person name="Hug L.A."/>
            <person name="Sharon I."/>
            <person name="Castelle C.J."/>
            <person name="Probst A.J."/>
            <person name="Thomas B.C."/>
            <person name="Singh A."/>
            <person name="Wilkins M.J."/>
            <person name="Karaoz U."/>
            <person name="Brodie E.L."/>
            <person name="Williams K.H."/>
            <person name="Hubbard S.S."/>
            <person name="Banfield J.F."/>
        </authorList>
    </citation>
    <scope>NUCLEOTIDE SEQUENCE [LARGE SCALE GENOMIC DNA]</scope>
</reference>
<evidence type="ECO:0000313" key="1">
    <source>
        <dbReference type="EMBL" id="OGY12827.1"/>
    </source>
</evidence>
<accession>A0A1G1VC17</accession>
<dbReference type="EMBL" id="MHCC01000024">
    <property type="protein sequence ID" value="OGY12827.1"/>
    <property type="molecule type" value="Genomic_DNA"/>
</dbReference>
<evidence type="ECO:0000313" key="2">
    <source>
        <dbReference type="Proteomes" id="UP000178659"/>
    </source>
</evidence>
<dbReference type="AlphaFoldDB" id="A0A1G1VC17"/>
<name>A0A1G1VC17_9BACT</name>